<evidence type="ECO:0000259" key="3">
    <source>
        <dbReference type="Pfam" id="PF01048"/>
    </source>
</evidence>
<dbReference type="InterPro" id="IPR000845">
    <property type="entry name" value="Nucleoside_phosphorylase_d"/>
</dbReference>
<evidence type="ECO:0000313" key="5">
    <source>
        <dbReference type="Proteomes" id="UP001163096"/>
    </source>
</evidence>
<dbReference type="KEGG" id="mou:OU421_12570"/>
<dbReference type="Proteomes" id="UP001163096">
    <property type="component" value="Chromosome"/>
</dbReference>
<dbReference type="Gene3D" id="3.40.50.1580">
    <property type="entry name" value="Nucleoside phosphorylase domain"/>
    <property type="match status" value="1"/>
</dbReference>
<dbReference type="PANTHER" id="PTHR42679">
    <property type="entry name" value="S-METHYL-5'-THIOADENOSINE PHOSPHORYLASE"/>
    <property type="match status" value="1"/>
</dbReference>
<dbReference type="AlphaFoldDB" id="A0A9X9S4B3"/>
<dbReference type="RefSeq" id="WP_268186449.1">
    <property type="nucleotide sequence ID" value="NZ_CP113361.1"/>
</dbReference>
<feature type="domain" description="Nucleoside phosphorylase" evidence="3">
    <location>
        <begin position="2"/>
        <end position="219"/>
    </location>
</feature>
<protein>
    <submittedName>
        <fullName evidence="4">MTAP family purine nucleoside phosphorylase</fullName>
    </submittedName>
</protein>
<evidence type="ECO:0000313" key="4">
    <source>
        <dbReference type="EMBL" id="WAI01228.1"/>
    </source>
</evidence>
<keyword evidence="5" id="KW-1185">Reference proteome</keyword>
<dbReference type="GO" id="GO:0019509">
    <property type="term" value="P:L-methionine salvage from methylthioadenosine"/>
    <property type="evidence" value="ECO:0007669"/>
    <property type="project" value="TreeGrafter"/>
</dbReference>
<keyword evidence="1" id="KW-0328">Glycosyltransferase</keyword>
<dbReference type="InterPro" id="IPR010044">
    <property type="entry name" value="MTAP"/>
</dbReference>
<accession>A0A9X9S4B3</accession>
<dbReference type="GeneID" id="76835950"/>
<reference evidence="4" key="1">
    <citation type="submission" date="2022-11" db="EMBL/GenBank/DDBJ databases">
        <title>Complete genome sequence of Methanogenium organophilum DSM 3596.</title>
        <authorList>
            <person name="Chen S.-C."/>
            <person name="Lai S.-J."/>
            <person name="You Y.-T."/>
        </authorList>
    </citation>
    <scope>NUCLEOTIDE SEQUENCE</scope>
    <source>
        <strain evidence="4">DSM 3596</strain>
    </source>
</reference>
<sequence>MLGIIGGTSLLFAELPDLKKTEIATPYGTAELYLGDIALLLRHQHEMPPHQINFPACISALAIAGVDRAVAFGSVGSLNKSIRPGSIIIPDDYLSMAPVPTIHNHTQEHIMPAIDAGLSREISSCIPESEIGGTYVQTGGPRIETKAEVRALSEIGDLVGMTIASEATLCNELDIAFSAICMVDNYAHGIGEDELSYEQILNFARANTKKTEMILERIITRIG</sequence>
<keyword evidence="2" id="KW-0808">Transferase</keyword>
<proteinExistence type="predicted"/>
<dbReference type="GO" id="GO:0009116">
    <property type="term" value="P:nucleoside metabolic process"/>
    <property type="evidence" value="ECO:0007669"/>
    <property type="project" value="InterPro"/>
</dbReference>
<dbReference type="GO" id="GO:0017061">
    <property type="term" value="F:S-methyl-5-thioadenosine phosphorylase activity"/>
    <property type="evidence" value="ECO:0007669"/>
    <property type="project" value="InterPro"/>
</dbReference>
<dbReference type="SUPFAM" id="SSF53167">
    <property type="entry name" value="Purine and uridine phosphorylases"/>
    <property type="match status" value="1"/>
</dbReference>
<dbReference type="EMBL" id="CP113361">
    <property type="protein sequence ID" value="WAI01228.1"/>
    <property type="molecule type" value="Genomic_DNA"/>
</dbReference>
<evidence type="ECO:0000256" key="2">
    <source>
        <dbReference type="ARBA" id="ARBA00022679"/>
    </source>
</evidence>
<organism evidence="4 5">
    <name type="scientific">Methanogenium organophilum</name>
    <dbReference type="NCBI Taxonomy" id="2199"/>
    <lineage>
        <taxon>Archaea</taxon>
        <taxon>Methanobacteriati</taxon>
        <taxon>Methanobacteriota</taxon>
        <taxon>Stenosarchaea group</taxon>
        <taxon>Methanomicrobia</taxon>
        <taxon>Methanomicrobiales</taxon>
        <taxon>Methanomicrobiaceae</taxon>
        <taxon>Methanogenium</taxon>
    </lineage>
</organism>
<dbReference type="InterPro" id="IPR035994">
    <property type="entry name" value="Nucleoside_phosphorylase_sf"/>
</dbReference>
<dbReference type="Pfam" id="PF01048">
    <property type="entry name" value="PNP_UDP_1"/>
    <property type="match status" value="1"/>
</dbReference>
<dbReference type="CDD" id="cd09010">
    <property type="entry name" value="MTAP_SsMTAPII_like_MTIP"/>
    <property type="match status" value="1"/>
</dbReference>
<dbReference type="GO" id="GO:0005829">
    <property type="term" value="C:cytosol"/>
    <property type="evidence" value="ECO:0007669"/>
    <property type="project" value="TreeGrafter"/>
</dbReference>
<dbReference type="PANTHER" id="PTHR42679:SF2">
    <property type="entry name" value="S-METHYL-5'-THIOADENOSINE PHOSPHORYLASE"/>
    <property type="match status" value="1"/>
</dbReference>
<evidence type="ECO:0000256" key="1">
    <source>
        <dbReference type="ARBA" id="ARBA00022676"/>
    </source>
</evidence>
<gene>
    <name evidence="4" type="ORF">OU421_12570</name>
</gene>
<name>A0A9X9S4B3_METOG</name>